<dbReference type="Proteomes" id="UP001150603">
    <property type="component" value="Unassembled WGS sequence"/>
</dbReference>
<reference evidence="1" key="1">
    <citation type="submission" date="2022-07" db="EMBL/GenBank/DDBJ databases">
        <title>Phylogenomic reconstructions and comparative analyses of Kickxellomycotina fungi.</title>
        <authorList>
            <person name="Reynolds N.K."/>
            <person name="Stajich J.E."/>
            <person name="Barry K."/>
            <person name="Grigoriev I.V."/>
            <person name="Crous P."/>
            <person name="Smith M.E."/>
        </authorList>
    </citation>
    <scope>NUCLEOTIDE SEQUENCE</scope>
    <source>
        <strain evidence="1">NRRL 5244</strain>
    </source>
</reference>
<accession>A0ACC1IYD2</accession>
<sequence length="203" mass="22586">VMTTTTPQQSTVDSVNEMPLMDSLLGLLSPPASASINTPLMMDTASPALLELLSPVNPPMLSPADVFRTPHLPTIDEEEGDDEDDVPLAAVMNVSSPAQSNKRKREADDGEDDGPKKFHCDICNRAFSRQYNMRTHRLTHDPESGASRPFSCDHCHRTFTRKHDLTRHNMLHDDSKAFKCKTCGRGFARLDVLERHARAVHKA</sequence>
<name>A0ACC1IYD2_9FUNG</name>
<feature type="non-terminal residue" evidence="1">
    <location>
        <position position="1"/>
    </location>
</feature>
<evidence type="ECO:0000313" key="1">
    <source>
        <dbReference type="EMBL" id="KAJ1930773.1"/>
    </source>
</evidence>
<gene>
    <name evidence="1" type="ORF">FBU59_006946</name>
</gene>
<proteinExistence type="predicted"/>
<evidence type="ECO:0000313" key="2">
    <source>
        <dbReference type="Proteomes" id="UP001150603"/>
    </source>
</evidence>
<keyword evidence="2" id="KW-1185">Reference proteome</keyword>
<protein>
    <submittedName>
        <fullName evidence="1">Uncharacterized protein</fullName>
    </submittedName>
</protein>
<organism evidence="1 2">
    <name type="scientific">Linderina macrospora</name>
    <dbReference type="NCBI Taxonomy" id="4868"/>
    <lineage>
        <taxon>Eukaryota</taxon>
        <taxon>Fungi</taxon>
        <taxon>Fungi incertae sedis</taxon>
        <taxon>Zoopagomycota</taxon>
        <taxon>Kickxellomycotina</taxon>
        <taxon>Kickxellomycetes</taxon>
        <taxon>Kickxellales</taxon>
        <taxon>Kickxellaceae</taxon>
        <taxon>Linderina</taxon>
    </lineage>
</organism>
<comment type="caution">
    <text evidence="1">The sequence shown here is derived from an EMBL/GenBank/DDBJ whole genome shotgun (WGS) entry which is preliminary data.</text>
</comment>
<dbReference type="EMBL" id="JANBPW010006361">
    <property type="protein sequence ID" value="KAJ1930773.1"/>
    <property type="molecule type" value="Genomic_DNA"/>
</dbReference>